<feature type="domain" description="ABC transporter" evidence="10">
    <location>
        <begin position="253"/>
        <end position="496"/>
    </location>
</feature>
<organism evidence="11 12">
    <name type="scientific">Blautia liquoris</name>
    <dbReference type="NCBI Taxonomy" id="2779518"/>
    <lineage>
        <taxon>Bacteria</taxon>
        <taxon>Bacillati</taxon>
        <taxon>Bacillota</taxon>
        <taxon>Clostridia</taxon>
        <taxon>Lachnospirales</taxon>
        <taxon>Lachnospiraceae</taxon>
        <taxon>Blautia</taxon>
    </lineage>
</organism>
<dbReference type="GO" id="GO:0005886">
    <property type="term" value="C:plasma membrane"/>
    <property type="evidence" value="ECO:0007669"/>
    <property type="project" value="UniProtKB-SubCell"/>
</dbReference>
<gene>
    <name evidence="11" type="ORF">INP51_10390</name>
</gene>
<dbReference type="InterPro" id="IPR003593">
    <property type="entry name" value="AAA+_ATPase"/>
</dbReference>
<keyword evidence="3" id="KW-1003">Cell membrane</keyword>
<evidence type="ECO:0000256" key="1">
    <source>
        <dbReference type="ARBA" id="ARBA00004202"/>
    </source>
</evidence>
<proteinExistence type="predicted"/>
<reference evidence="11 12" key="1">
    <citation type="submission" date="2020-10" db="EMBL/GenBank/DDBJ databases">
        <title>Blautia liquoris sp.nov., isolated from the mud in a fermentation cellar used for the production of Chinese strong-flavoured liquor.</title>
        <authorList>
            <person name="Lu L."/>
        </authorList>
    </citation>
    <scope>NUCLEOTIDE SEQUENCE [LARGE SCALE GENOMIC DNA]</scope>
    <source>
        <strain evidence="11 12">LZLJ-3</strain>
    </source>
</reference>
<evidence type="ECO:0000256" key="7">
    <source>
        <dbReference type="ARBA" id="ARBA00022840"/>
    </source>
</evidence>
<evidence type="ECO:0000313" key="11">
    <source>
        <dbReference type="EMBL" id="QOV18423.1"/>
    </source>
</evidence>
<comment type="subcellular location">
    <subcellularLocation>
        <location evidence="1">Cell membrane</location>
        <topology evidence="1">Peripheral membrane protein</topology>
    </subcellularLocation>
</comment>
<dbReference type="Gene3D" id="3.40.50.300">
    <property type="entry name" value="P-loop containing nucleotide triphosphate hydrolases"/>
    <property type="match status" value="2"/>
</dbReference>
<dbReference type="AlphaFoldDB" id="A0A7M2RDN5"/>
<evidence type="ECO:0000256" key="6">
    <source>
        <dbReference type="ARBA" id="ARBA00022741"/>
    </source>
</evidence>
<keyword evidence="8" id="KW-1278">Translocase</keyword>
<name>A0A7M2RDN5_9FIRM</name>
<dbReference type="InterPro" id="IPR003439">
    <property type="entry name" value="ABC_transporter-like_ATP-bd"/>
</dbReference>
<sequence>MPEQYILEMKNITKSFASNMVLDDINISVMPGEIRALIGENGAGKSTLMKILGGLYSADKGTVIINGEKTSIHSVEDAKKYGIGFIHQEINNVQSLSIAENMFLGREPRNVIGLVDYKKLYGESSKALVESGLNLDPHQLLSELSVAQQQLVEIARAINEKSRILIMDEPTAALTNLEVDHLFGEIRRLKENGVAIIYISHRMEETFAVCDTVSVLRDGKFIGTKKTCDTDEDELISMMVGREIDTIYGERHTKGKDILLEVRHLTTKKVKDINFTLKRGEILGFSGLVGAGRTEVALGLFGIDPILSGEIYIEGKKINIRKPADAIRSGIALVPEERKTQGLILNHSIGENLSFQVINSFIRRLKVDKKKEKQIIHEYKEKLSIKMSSVDQLASELSGGNQQKVVISKWLAAKPKILILDEPTRGIDVGAKAEIYKLMNELVNEGISIIMLSSEMPEVINNSSRIVVMSEGKLVTILDPEKDDISQENILSYAVTGGR</sequence>
<keyword evidence="5" id="KW-0677">Repeat</keyword>
<accession>A0A7M2RDN5</accession>
<dbReference type="EMBL" id="CP063304">
    <property type="protein sequence ID" value="QOV18423.1"/>
    <property type="molecule type" value="Genomic_DNA"/>
</dbReference>
<dbReference type="KEGG" id="bliq:INP51_10390"/>
<keyword evidence="7 11" id="KW-0067">ATP-binding</keyword>
<evidence type="ECO:0000256" key="9">
    <source>
        <dbReference type="ARBA" id="ARBA00023136"/>
    </source>
</evidence>
<dbReference type="InterPro" id="IPR050107">
    <property type="entry name" value="ABC_carbohydrate_import_ATPase"/>
</dbReference>
<keyword evidence="12" id="KW-1185">Reference proteome</keyword>
<evidence type="ECO:0000313" key="12">
    <source>
        <dbReference type="Proteomes" id="UP000593601"/>
    </source>
</evidence>
<dbReference type="GO" id="GO:0016887">
    <property type="term" value="F:ATP hydrolysis activity"/>
    <property type="evidence" value="ECO:0007669"/>
    <property type="project" value="InterPro"/>
</dbReference>
<dbReference type="PANTHER" id="PTHR43790">
    <property type="entry name" value="CARBOHYDRATE TRANSPORT ATP-BINDING PROTEIN MG119-RELATED"/>
    <property type="match status" value="1"/>
</dbReference>
<feature type="domain" description="ABC transporter" evidence="10">
    <location>
        <begin position="7"/>
        <end position="243"/>
    </location>
</feature>
<dbReference type="InterPro" id="IPR017871">
    <property type="entry name" value="ABC_transporter-like_CS"/>
</dbReference>
<dbReference type="Pfam" id="PF00005">
    <property type="entry name" value="ABC_tran"/>
    <property type="match status" value="2"/>
</dbReference>
<evidence type="ECO:0000256" key="4">
    <source>
        <dbReference type="ARBA" id="ARBA00022597"/>
    </source>
</evidence>
<keyword evidence="6" id="KW-0547">Nucleotide-binding</keyword>
<evidence type="ECO:0000256" key="2">
    <source>
        <dbReference type="ARBA" id="ARBA00022448"/>
    </source>
</evidence>
<dbReference type="FunFam" id="3.40.50.300:FF:000127">
    <property type="entry name" value="Ribose import ATP-binding protein RbsA"/>
    <property type="match status" value="1"/>
</dbReference>
<protein>
    <submittedName>
        <fullName evidence="11">Sugar ABC transporter ATP-binding protein</fullName>
    </submittedName>
</protein>
<evidence type="ECO:0000256" key="5">
    <source>
        <dbReference type="ARBA" id="ARBA00022737"/>
    </source>
</evidence>
<dbReference type="GO" id="GO:0005524">
    <property type="term" value="F:ATP binding"/>
    <property type="evidence" value="ECO:0007669"/>
    <property type="project" value="UniProtKB-KW"/>
</dbReference>
<evidence type="ECO:0000256" key="3">
    <source>
        <dbReference type="ARBA" id="ARBA00022475"/>
    </source>
</evidence>
<keyword evidence="9" id="KW-0472">Membrane</keyword>
<dbReference type="SUPFAM" id="SSF52540">
    <property type="entry name" value="P-loop containing nucleoside triphosphate hydrolases"/>
    <property type="match status" value="2"/>
</dbReference>
<dbReference type="SMART" id="SM00382">
    <property type="entry name" value="AAA"/>
    <property type="match status" value="2"/>
</dbReference>
<dbReference type="PANTHER" id="PTHR43790:SF3">
    <property type="entry name" value="D-ALLOSE IMPORT ATP-BINDING PROTEIN ALSA-RELATED"/>
    <property type="match status" value="1"/>
</dbReference>
<evidence type="ECO:0000259" key="10">
    <source>
        <dbReference type="PROSITE" id="PS50893"/>
    </source>
</evidence>
<dbReference type="PROSITE" id="PS50893">
    <property type="entry name" value="ABC_TRANSPORTER_2"/>
    <property type="match status" value="2"/>
</dbReference>
<evidence type="ECO:0000256" key="8">
    <source>
        <dbReference type="ARBA" id="ARBA00022967"/>
    </source>
</evidence>
<dbReference type="RefSeq" id="WP_193734785.1">
    <property type="nucleotide sequence ID" value="NZ_CP063304.1"/>
</dbReference>
<dbReference type="CDD" id="cd03216">
    <property type="entry name" value="ABC_Carb_Monos_I"/>
    <property type="match status" value="1"/>
</dbReference>
<keyword evidence="4" id="KW-0762">Sugar transport</keyword>
<keyword evidence="2" id="KW-0813">Transport</keyword>
<dbReference type="InterPro" id="IPR027417">
    <property type="entry name" value="P-loop_NTPase"/>
</dbReference>
<dbReference type="Proteomes" id="UP000593601">
    <property type="component" value="Chromosome"/>
</dbReference>
<dbReference type="CDD" id="cd03215">
    <property type="entry name" value="ABC_Carb_Monos_II"/>
    <property type="match status" value="1"/>
</dbReference>
<dbReference type="PROSITE" id="PS00211">
    <property type="entry name" value="ABC_TRANSPORTER_1"/>
    <property type="match status" value="1"/>
</dbReference>